<organism evidence="1 2">
    <name type="scientific">Acorus calamus</name>
    <name type="common">Sweet flag</name>
    <dbReference type="NCBI Taxonomy" id="4465"/>
    <lineage>
        <taxon>Eukaryota</taxon>
        <taxon>Viridiplantae</taxon>
        <taxon>Streptophyta</taxon>
        <taxon>Embryophyta</taxon>
        <taxon>Tracheophyta</taxon>
        <taxon>Spermatophyta</taxon>
        <taxon>Magnoliopsida</taxon>
        <taxon>Liliopsida</taxon>
        <taxon>Acoraceae</taxon>
        <taxon>Acorus</taxon>
    </lineage>
</organism>
<dbReference type="AlphaFoldDB" id="A0AAV9F849"/>
<dbReference type="InterPro" id="IPR004320">
    <property type="entry name" value="BPS1_pln"/>
</dbReference>
<dbReference type="Proteomes" id="UP001180020">
    <property type="component" value="Unassembled WGS sequence"/>
</dbReference>
<reference evidence="1" key="1">
    <citation type="journal article" date="2023" name="Nat. Commun.">
        <title>Diploid and tetraploid genomes of Acorus and the evolution of monocots.</title>
        <authorList>
            <person name="Ma L."/>
            <person name="Liu K.W."/>
            <person name="Li Z."/>
            <person name="Hsiao Y.Y."/>
            <person name="Qi Y."/>
            <person name="Fu T."/>
            <person name="Tang G.D."/>
            <person name="Zhang D."/>
            <person name="Sun W.H."/>
            <person name="Liu D.K."/>
            <person name="Li Y."/>
            <person name="Chen G.Z."/>
            <person name="Liu X.D."/>
            <person name="Liao X.Y."/>
            <person name="Jiang Y.T."/>
            <person name="Yu X."/>
            <person name="Hao Y."/>
            <person name="Huang J."/>
            <person name="Zhao X.W."/>
            <person name="Ke S."/>
            <person name="Chen Y.Y."/>
            <person name="Wu W.L."/>
            <person name="Hsu J.L."/>
            <person name="Lin Y.F."/>
            <person name="Huang M.D."/>
            <person name="Li C.Y."/>
            <person name="Huang L."/>
            <person name="Wang Z.W."/>
            <person name="Zhao X."/>
            <person name="Zhong W.Y."/>
            <person name="Peng D.H."/>
            <person name="Ahmad S."/>
            <person name="Lan S."/>
            <person name="Zhang J.S."/>
            <person name="Tsai W.C."/>
            <person name="Van de Peer Y."/>
            <person name="Liu Z.J."/>
        </authorList>
    </citation>
    <scope>NUCLEOTIDE SEQUENCE</scope>
    <source>
        <strain evidence="1">CP</strain>
    </source>
</reference>
<dbReference type="EMBL" id="JAUJYO010000003">
    <property type="protein sequence ID" value="KAK1321874.1"/>
    <property type="molecule type" value="Genomic_DNA"/>
</dbReference>
<sequence length="467" mass="51507">MVHIIRSNSLPPSIHPTIICIREELSKLKSFESSPSSLEAEAILIALGSLNNVYACVDDLLRLSLAQQALYQCRQDKWVDEMLNGKKAVKDINKSLSTLKKIGNGSLSKPSKWSLVAKVMRKGTVACEGKDGGVNVVERVDALLSALCGHNSSKDGDGDVKVQQAQKQMGVLEGRAEQIDGGLGMPTRAHPLILEIEEELSKLKSPISSPTSSAILAGLNSLKGMYDRVDGLLRLPHTQKALLPHRKDKWVEEMLDGFIRLLDASNAARDALLSMKERVRDLESALRRRRAGGESCIESKIGAFVLSRKKAKKAINKCLVAVKQIRSSYPVQDGENNFLTVVVRLVSEVRDVTISIFHSIMLFVESASSKTKTSKWLLVSKAMRKSAVTCEEDQEMKSEVEIVDLSLYNLCNQKSCKDIIGDDERLLVAQKQLEALDMSVEGLDSGLESVFRHLIQTRVSLLNIFSL</sequence>
<gene>
    <name evidence="1" type="ORF">QJS10_CPA03g02395</name>
</gene>
<comment type="caution">
    <text evidence="1">The sequence shown here is derived from an EMBL/GenBank/DDBJ whole genome shotgun (WGS) entry which is preliminary data.</text>
</comment>
<proteinExistence type="predicted"/>
<dbReference type="GO" id="GO:0048364">
    <property type="term" value="P:root development"/>
    <property type="evidence" value="ECO:0007669"/>
    <property type="project" value="InterPro"/>
</dbReference>
<evidence type="ECO:0000313" key="1">
    <source>
        <dbReference type="EMBL" id="KAK1321874.1"/>
    </source>
</evidence>
<reference evidence="1" key="2">
    <citation type="submission" date="2023-06" db="EMBL/GenBank/DDBJ databases">
        <authorList>
            <person name="Ma L."/>
            <person name="Liu K.-W."/>
            <person name="Li Z."/>
            <person name="Hsiao Y.-Y."/>
            <person name="Qi Y."/>
            <person name="Fu T."/>
            <person name="Tang G."/>
            <person name="Zhang D."/>
            <person name="Sun W.-H."/>
            <person name="Liu D.-K."/>
            <person name="Li Y."/>
            <person name="Chen G.-Z."/>
            <person name="Liu X.-D."/>
            <person name="Liao X.-Y."/>
            <person name="Jiang Y.-T."/>
            <person name="Yu X."/>
            <person name="Hao Y."/>
            <person name="Huang J."/>
            <person name="Zhao X.-W."/>
            <person name="Ke S."/>
            <person name="Chen Y.-Y."/>
            <person name="Wu W.-L."/>
            <person name="Hsu J.-L."/>
            <person name="Lin Y.-F."/>
            <person name="Huang M.-D."/>
            <person name="Li C.-Y."/>
            <person name="Huang L."/>
            <person name="Wang Z.-W."/>
            <person name="Zhao X."/>
            <person name="Zhong W.-Y."/>
            <person name="Peng D.-H."/>
            <person name="Ahmad S."/>
            <person name="Lan S."/>
            <person name="Zhang J.-S."/>
            <person name="Tsai W.-C."/>
            <person name="Van De Peer Y."/>
            <person name="Liu Z.-J."/>
        </authorList>
    </citation>
    <scope>NUCLEOTIDE SEQUENCE</scope>
    <source>
        <strain evidence="1">CP</strain>
        <tissue evidence="1">Leaves</tissue>
    </source>
</reference>
<keyword evidence="2" id="KW-1185">Reference proteome</keyword>
<dbReference type="GO" id="GO:0048367">
    <property type="term" value="P:shoot system development"/>
    <property type="evidence" value="ECO:0007669"/>
    <property type="project" value="InterPro"/>
</dbReference>
<evidence type="ECO:0000313" key="2">
    <source>
        <dbReference type="Proteomes" id="UP001180020"/>
    </source>
</evidence>
<dbReference type="PANTHER" id="PTHR33070">
    <property type="entry name" value="OS06G0725500 PROTEIN"/>
    <property type="match status" value="1"/>
</dbReference>
<dbReference type="PANTHER" id="PTHR33070:SF120">
    <property type="entry name" value="EXPRESSED PROTEIN"/>
    <property type="match status" value="1"/>
</dbReference>
<dbReference type="Pfam" id="PF03087">
    <property type="entry name" value="BPS1"/>
    <property type="match status" value="3"/>
</dbReference>
<protein>
    <submittedName>
        <fullName evidence="1">Uncharacterized protein</fullName>
    </submittedName>
</protein>
<name>A0AAV9F849_ACOCL</name>
<accession>A0AAV9F849</accession>